<dbReference type="Proteomes" id="UP000719500">
    <property type="component" value="Unassembled WGS sequence"/>
</dbReference>
<evidence type="ECO:0000259" key="4">
    <source>
        <dbReference type="PROSITE" id="PS50943"/>
    </source>
</evidence>
<name>A0ABS2FTA8_9FIRM</name>
<keyword evidence="1" id="KW-0805">Transcription regulation</keyword>
<dbReference type="PANTHER" id="PTHR46797:SF23">
    <property type="entry name" value="HTH-TYPE TRANSCRIPTIONAL REGULATOR SUTR"/>
    <property type="match status" value="1"/>
</dbReference>
<evidence type="ECO:0000313" key="5">
    <source>
        <dbReference type="EMBL" id="MBM6850500.1"/>
    </source>
</evidence>
<dbReference type="SUPFAM" id="SSF51182">
    <property type="entry name" value="RmlC-like cupins"/>
    <property type="match status" value="1"/>
</dbReference>
<dbReference type="InterPro" id="IPR050807">
    <property type="entry name" value="TransReg_Diox_bact_type"/>
</dbReference>
<dbReference type="RefSeq" id="WP_204802531.1">
    <property type="nucleotide sequence ID" value="NZ_JACSNX010000002.1"/>
</dbReference>
<evidence type="ECO:0000313" key="6">
    <source>
        <dbReference type="Proteomes" id="UP000719500"/>
    </source>
</evidence>
<dbReference type="PANTHER" id="PTHR46797">
    <property type="entry name" value="HTH-TYPE TRANSCRIPTIONAL REGULATOR"/>
    <property type="match status" value="1"/>
</dbReference>
<keyword evidence="2" id="KW-0238">DNA-binding</keyword>
<evidence type="ECO:0000256" key="1">
    <source>
        <dbReference type="ARBA" id="ARBA00023015"/>
    </source>
</evidence>
<dbReference type="CDD" id="cd00093">
    <property type="entry name" value="HTH_XRE"/>
    <property type="match status" value="1"/>
</dbReference>
<accession>A0ABS2FTA8</accession>
<comment type="caution">
    <text evidence="5">The sequence shown here is derived from an EMBL/GenBank/DDBJ whole genome shotgun (WGS) entry which is preliminary data.</text>
</comment>
<protein>
    <submittedName>
        <fullName evidence="5">Helix-turn-helix domain-containing protein</fullName>
    </submittedName>
</protein>
<organism evidence="5 6">
    <name type="scientific">Oscillibacter valericigenes</name>
    <dbReference type="NCBI Taxonomy" id="351091"/>
    <lineage>
        <taxon>Bacteria</taxon>
        <taxon>Bacillati</taxon>
        <taxon>Bacillota</taxon>
        <taxon>Clostridia</taxon>
        <taxon>Eubacteriales</taxon>
        <taxon>Oscillospiraceae</taxon>
        <taxon>Oscillibacter</taxon>
    </lineage>
</organism>
<dbReference type="InterPro" id="IPR011051">
    <property type="entry name" value="RmlC_Cupin_sf"/>
</dbReference>
<keyword evidence="3" id="KW-0804">Transcription</keyword>
<dbReference type="SMART" id="SM00530">
    <property type="entry name" value="HTH_XRE"/>
    <property type="match status" value="1"/>
</dbReference>
<sequence>MELTRAVGENIKRIRKSKKRSMERLAAEAGVSRSMLGQIERGEANPSVAILGKLAGALKVPAEVLLENDDFEPLLLLRELDNKPARLDGGKALLRPSLPYDDVLRQETFFLDLYISARYEPEPMVPGCVCLATSISGTVLLHAEGQDFQLLERDALRFAADQPFWLENQFNTTARLLLTYRYLK</sequence>
<keyword evidence="6" id="KW-1185">Reference proteome</keyword>
<dbReference type="EMBL" id="JACSNX010000002">
    <property type="protein sequence ID" value="MBM6850500.1"/>
    <property type="molecule type" value="Genomic_DNA"/>
</dbReference>
<evidence type="ECO:0000256" key="3">
    <source>
        <dbReference type="ARBA" id="ARBA00023163"/>
    </source>
</evidence>
<reference evidence="5 6" key="1">
    <citation type="journal article" date="2021" name="Sci. Rep.">
        <title>The distribution of antibiotic resistance genes in chicken gut microbiota commensals.</title>
        <authorList>
            <person name="Juricova H."/>
            <person name="Matiasovicova J."/>
            <person name="Kubasova T."/>
            <person name="Cejkova D."/>
            <person name="Rychlik I."/>
        </authorList>
    </citation>
    <scope>NUCLEOTIDE SEQUENCE [LARGE SCALE GENOMIC DNA]</scope>
    <source>
        <strain evidence="5 6">An411</strain>
    </source>
</reference>
<gene>
    <name evidence="5" type="ORF">H9X91_03490</name>
</gene>
<dbReference type="PROSITE" id="PS50943">
    <property type="entry name" value="HTH_CROC1"/>
    <property type="match status" value="1"/>
</dbReference>
<dbReference type="InterPro" id="IPR014710">
    <property type="entry name" value="RmlC-like_jellyroll"/>
</dbReference>
<dbReference type="Pfam" id="PF01381">
    <property type="entry name" value="HTH_3"/>
    <property type="match status" value="1"/>
</dbReference>
<dbReference type="Gene3D" id="2.60.120.10">
    <property type="entry name" value="Jelly Rolls"/>
    <property type="match status" value="1"/>
</dbReference>
<dbReference type="InterPro" id="IPR010982">
    <property type="entry name" value="Lambda_DNA-bd_dom_sf"/>
</dbReference>
<evidence type="ECO:0000256" key="2">
    <source>
        <dbReference type="ARBA" id="ARBA00023125"/>
    </source>
</evidence>
<dbReference type="Gene3D" id="1.10.260.40">
    <property type="entry name" value="lambda repressor-like DNA-binding domains"/>
    <property type="match status" value="1"/>
</dbReference>
<dbReference type="InterPro" id="IPR001387">
    <property type="entry name" value="Cro/C1-type_HTH"/>
</dbReference>
<dbReference type="SUPFAM" id="SSF47413">
    <property type="entry name" value="lambda repressor-like DNA-binding domains"/>
    <property type="match status" value="1"/>
</dbReference>
<feature type="domain" description="HTH cro/C1-type" evidence="4">
    <location>
        <begin position="11"/>
        <end position="65"/>
    </location>
</feature>
<proteinExistence type="predicted"/>